<dbReference type="AlphaFoldDB" id="A0A412CDB2"/>
<evidence type="ECO:0000313" key="3">
    <source>
        <dbReference type="Proteomes" id="UP000286147"/>
    </source>
</evidence>
<dbReference type="EC" id="2.2.1.2" evidence="2"/>
<dbReference type="Proteomes" id="UP000286147">
    <property type="component" value="Unassembled WGS sequence"/>
</dbReference>
<dbReference type="NCBIfam" id="TIGR02134">
    <property type="entry name" value="transald_staph"/>
    <property type="match status" value="1"/>
</dbReference>
<dbReference type="InterPro" id="IPR011861">
    <property type="entry name" value="Transald_staph-type"/>
</dbReference>
<keyword evidence="2" id="KW-0808">Transferase</keyword>
<reference evidence="2 3" key="1">
    <citation type="submission" date="2018-08" db="EMBL/GenBank/DDBJ databases">
        <title>A genome reference for cultivated species of the human gut microbiota.</title>
        <authorList>
            <person name="Zou Y."/>
            <person name="Xue W."/>
            <person name="Luo G."/>
        </authorList>
    </citation>
    <scope>NUCLEOTIDE SEQUENCE [LARGE SCALE GENOMIC DNA]</scope>
    <source>
        <strain evidence="2 3">AF27-12</strain>
    </source>
</reference>
<dbReference type="RefSeq" id="WP_118036164.1">
    <property type="nucleotide sequence ID" value="NZ_QRTP01000021.1"/>
</dbReference>
<dbReference type="GO" id="GO:0004801">
    <property type="term" value="F:transaldolase activity"/>
    <property type="evidence" value="ECO:0007669"/>
    <property type="project" value="UniProtKB-EC"/>
</dbReference>
<dbReference type="GO" id="GO:0005975">
    <property type="term" value="P:carbohydrate metabolic process"/>
    <property type="evidence" value="ECO:0007669"/>
    <property type="project" value="InterPro"/>
</dbReference>
<protein>
    <submittedName>
        <fullName evidence="2">Transaldolase</fullName>
        <ecNumber evidence="2">2.2.1.2</ecNumber>
    </submittedName>
</protein>
<keyword evidence="1" id="KW-0704">Schiff base</keyword>
<dbReference type="Pfam" id="PF00923">
    <property type="entry name" value="TAL_FSA"/>
    <property type="match status" value="1"/>
</dbReference>
<sequence>MKSLNDLNVKIYADGADLKEMLEIYKNDYVKGFTTNPSLMKQGGVTDYKEFAKKVLAEITDCSVSFEVFADDFETMEKEADVLANLAPNVYVKIPIMNTKGESSIPLIKKLAAKGYHLNVTAIFTLKQVQEVVDTLNPEVNSIVSVFAGRIADTGVDAVELMKKAAEICKQNPNAELLWASCREFYNIMEAEECGCQIITVQNSILAKSKNYGKDLEEYSLETVRGFFKDASGLGFSIL</sequence>
<accession>A0A412CDB2</accession>
<dbReference type="InterPro" id="IPR013785">
    <property type="entry name" value="Aldolase_TIM"/>
</dbReference>
<organism evidence="2 3">
    <name type="scientific">Megamonas rupellensis</name>
    <dbReference type="NCBI Taxonomy" id="491921"/>
    <lineage>
        <taxon>Bacteria</taxon>
        <taxon>Bacillati</taxon>
        <taxon>Bacillota</taxon>
        <taxon>Negativicutes</taxon>
        <taxon>Selenomonadales</taxon>
        <taxon>Selenomonadaceae</taxon>
        <taxon>Megamonas</taxon>
    </lineage>
</organism>
<evidence type="ECO:0000313" key="2">
    <source>
        <dbReference type="EMBL" id="RGQ81155.1"/>
    </source>
</evidence>
<dbReference type="EMBL" id="QRTP01000021">
    <property type="protein sequence ID" value="RGQ81155.1"/>
    <property type="molecule type" value="Genomic_DNA"/>
</dbReference>
<dbReference type="Gene3D" id="3.20.20.70">
    <property type="entry name" value="Aldolase class I"/>
    <property type="match status" value="1"/>
</dbReference>
<dbReference type="PANTHER" id="PTHR10683:SF40">
    <property type="entry name" value="FRUCTOSE-6-PHOSPHATE ALDOLASE 1-RELATED"/>
    <property type="match status" value="1"/>
</dbReference>
<dbReference type="PANTHER" id="PTHR10683">
    <property type="entry name" value="TRANSALDOLASE"/>
    <property type="match status" value="1"/>
</dbReference>
<dbReference type="SUPFAM" id="SSF51569">
    <property type="entry name" value="Aldolase"/>
    <property type="match status" value="1"/>
</dbReference>
<gene>
    <name evidence="2" type="ORF">DWY77_08450</name>
</gene>
<evidence type="ECO:0000256" key="1">
    <source>
        <dbReference type="ARBA" id="ARBA00023270"/>
    </source>
</evidence>
<proteinExistence type="predicted"/>
<name>A0A412CDB2_9FIRM</name>
<comment type="caution">
    <text evidence="2">The sequence shown here is derived from an EMBL/GenBank/DDBJ whole genome shotgun (WGS) entry which is preliminary data.</text>
</comment>
<dbReference type="InterPro" id="IPR001585">
    <property type="entry name" value="TAL/FSA"/>
</dbReference>